<dbReference type="PROSITE" id="PS50942">
    <property type="entry name" value="ENTH"/>
    <property type="match status" value="1"/>
</dbReference>
<protein>
    <recommendedName>
        <fullName evidence="2">ENTH domain-containing protein</fullName>
    </recommendedName>
</protein>
<evidence type="ECO:0000313" key="3">
    <source>
        <dbReference type="EMBL" id="KAG5264462.1"/>
    </source>
</evidence>
<dbReference type="InterPro" id="IPR013809">
    <property type="entry name" value="ENTH"/>
</dbReference>
<dbReference type="Proteomes" id="UP000823561">
    <property type="component" value="Chromosome 20"/>
</dbReference>
<dbReference type="SMART" id="SM00273">
    <property type="entry name" value="ENTH"/>
    <property type="match status" value="1"/>
</dbReference>
<sequence length="870" mass="90364">MCFLPCTAAQEQPVSPEHREPSTNLCDQRYANLSVTMTHSMLRRTLKNLVQNFSEAEVKVREATSNDPWGPSSSQMSDISDLTYNVVACNEITSMLFKRLNDVAKNWRHVYKSVVLLEYLLKTGADGVVTASQENVHVVKALTEFRAVDKDGKDQGATIREKAKIVLVLIEDPEKLKEEREMAMKHKDKLQKATTAATEAAAEKEKPVIAPYTGLPKLDNIPSVAELMAEMAAKKEERRKEEEKKKAEERRAKEGDTEPDLWEQGATTAPPSGSDPWGAPSKPPKDDGSAKNDPWGGASEPAAASKDPWGGGSEAAPSEEAPAANDPWGGGADSAPKEIAPASNDPWGGAGDAPSEDAPASNDPWGGGSDTAPKKSPPTTNDPWGSSVDAPSKDTPASDDPWGGGSDFAPKESPPPSNDPWGAAGDAPSKDAPATNDPFGGGSDIAPKLSPPVSNDPWGISGDVPSTEAPVVNDPWDRGASDTTKDSAPVSNDPWGDSGITVDAPSKDTPATSDPFGGGSDIVPNDSPPASSDPWGASLDALVESPPAKSDPWETPAAKTSPDAAPASSDPWGVPTEVQEPKPDPFNTPLESQEPKLDPWDAPAEAPETKSDPWDAPVEAPVTKPDPWDAPAEAPQTKADAWGGVGDGASALSPGDPFGDGKKADSDPWGAPATSPPSGNDPWGAPPAAATSPSGDPFGGGGSTDAWGTPTKSANNGNLTEGAKTKAPQGLSAWLDGLSLDLTMPSKEGVNQTTPVAHSPFGFNPVTPKRFQPLSTRLAGASSYTPLVPQGVPRHHLTPMGGFHASSPIWGAGMVAPIRQGVPYGGSPSGMAGSPMPSGMRMPVPPPQPPCGGGVGMFVTGANTNNPFLI</sequence>
<feature type="compositionally biased region" description="Basic and acidic residues" evidence="1">
    <location>
        <begin position="232"/>
        <end position="256"/>
    </location>
</feature>
<dbReference type="Pfam" id="PF01417">
    <property type="entry name" value="ENTH"/>
    <property type="match status" value="1"/>
</dbReference>
<dbReference type="GO" id="GO:0005543">
    <property type="term" value="F:phospholipid binding"/>
    <property type="evidence" value="ECO:0007669"/>
    <property type="project" value="TreeGrafter"/>
</dbReference>
<dbReference type="GO" id="GO:0030276">
    <property type="term" value="F:clathrin binding"/>
    <property type="evidence" value="ECO:0007669"/>
    <property type="project" value="TreeGrafter"/>
</dbReference>
<accession>A0AAV6FTA8</accession>
<name>A0AAV6FTA8_9TELE</name>
<dbReference type="Gene3D" id="1.25.40.90">
    <property type="match status" value="1"/>
</dbReference>
<dbReference type="GO" id="GO:0005768">
    <property type="term" value="C:endosome"/>
    <property type="evidence" value="ECO:0007669"/>
    <property type="project" value="TreeGrafter"/>
</dbReference>
<evidence type="ECO:0000256" key="1">
    <source>
        <dbReference type="SAM" id="MobiDB-lite"/>
    </source>
</evidence>
<comment type="caution">
    <text evidence="3">The sequence shown here is derived from an EMBL/GenBank/DDBJ whole genome shotgun (WGS) entry which is preliminary data.</text>
</comment>
<reference evidence="3" key="1">
    <citation type="submission" date="2020-10" db="EMBL/GenBank/DDBJ databases">
        <title>Chromosome-scale genome assembly of the Allis shad, Alosa alosa.</title>
        <authorList>
            <person name="Margot Z."/>
            <person name="Christophe K."/>
            <person name="Cabau C."/>
            <person name="Louis A."/>
            <person name="Berthelot C."/>
            <person name="Parey E."/>
            <person name="Roest Crollius H."/>
            <person name="Montfort J."/>
            <person name="Robinson-Rechavi M."/>
            <person name="Bucao C."/>
            <person name="Bouchez O."/>
            <person name="Gislard M."/>
            <person name="Lluch J."/>
            <person name="Milhes M."/>
            <person name="Lampietro C."/>
            <person name="Lopez Roques C."/>
            <person name="Donnadieu C."/>
            <person name="Braasch I."/>
            <person name="Desvignes T."/>
            <person name="Postlethwait J."/>
            <person name="Bobe J."/>
            <person name="Guiguen Y."/>
        </authorList>
    </citation>
    <scope>NUCLEOTIDE SEQUENCE</scope>
    <source>
        <strain evidence="3">M-15738</strain>
        <tissue evidence="3">Blood</tissue>
    </source>
</reference>
<feature type="domain" description="ENTH" evidence="2">
    <location>
        <begin position="48"/>
        <end position="180"/>
    </location>
</feature>
<evidence type="ECO:0000259" key="2">
    <source>
        <dbReference type="PROSITE" id="PS50942"/>
    </source>
</evidence>
<feature type="compositionally biased region" description="Polar residues" evidence="1">
    <location>
        <begin position="710"/>
        <end position="719"/>
    </location>
</feature>
<dbReference type="FunFam" id="1.25.40.90:FF:000006">
    <property type="entry name" value="Clathrin interactor 1"/>
    <property type="match status" value="1"/>
</dbReference>
<evidence type="ECO:0000313" key="4">
    <source>
        <dbReference type="Proteomes" id="UP000823561"/>
    </source>
</evidence>
<feature type="region of interest" description="Disordered" evidence="1">
    <location>
        <begin position="232"/>
        <end position="727"/>
    </location>
</feature>
<gene>
    <name evidence="3" type="ORF">AALO_G00254030</name>
</gene>
<proteinExistence type="predicted"/>
<dbReference type="SUPFAM" id="SSF48464">
    <property type="entry name" value="ENTH/VHS domain"/>
    <property type="match status" value="1"/>
</dbReference>
<dbReference type="PANTHER" id="PTHR12276">
    <property type="entry name" value="EPSIN/ENT-RELATED"/>
    <property type="match status" value="1"/>
</dbReference>
<dbReference type="InterPro" id="IPR008942">
    <property type="entry name" value="ENTH_VHS"/>
</dbReference>
<feature type="compositionally biased region" description="Low complexity" evidence="1">
    <location>
        <begin position="314"/>
        <end position="324"/>
    </location>
</feature>
<dbReference type="EMBL" id="JADWDJ010000020">
    <property type="protein sequence ID" value="KAG5264462.1"/>
    <property type="molecule type" value="Genomic_DNA"/>
</dbReference>
<feature type="compositionally biased region" description="Low complexity" evidence="1">
    <location>
        <begin position="682"/>
        <end position="696"/>
    </location>
</feature>
<dbReference type="GO" id="GO:0006897">
    <property type="term" value="P:endocytosis"/>
    <property type="evidence" value="ECO:0007669"/>
    <property type="project" value="TreeGrafter"/>
</dbReference>
<dbReference type="PANTHER" id="PTHR12276:SF103">
    <property type="entry name" value="EPSIN-1"/>
    <property type="match status" value="1"/>
</dbReference>
<dbReference type="GO" id="GO:0005886">
    <property type="term" value="C:plasma membrane"/>
    <property type="evidence" value="ECO:0007669"/>
    <property type="project" value="TreeGrafter"/>
</dbReference>
<dbReference type="AlphaFoldDB" id="A0AAV6FTA8"/>
<keyword evidence="4" id="KW-1185">Reference proteome</keyword>
<dbReference type="GO" id="GO:0030125">
    <property type="term" value="C:clathrin vesicle coat"/>
    <property type="evidence" value="ECO:0007669"/>
    <property type="project" value="TreeGrafter"/>
</dbReference>
<feature type="compositionally biased region" description="Basic and acidic residues" evidence="1">
    <location>
        <begin position="475"/>
        <end position="485"/>
    </location>
</feature>
<organism evidence="3 4">
    <name type="scientific">Alosa alosa</name>
    <name type="common">allis shad</name>
    <dbReference type="NCBI Taxonomy" id="278164"/>
    <lineage>
        <taxon>Eukaryota</taxon>
        <taxon>Metazoa</taxon>
        <taxon>Chordata</taxon>
        <taxon>Craniata</taxon>
        <taxon>Vertebrata</taxon>
        <taxon>Euteleostomi</taxon>
        <taxon>Actinopterygii</taxon>
        <taxon>Neopterygii</taxon>
        <taxon>Teleostei</taxon>
        <taxon>Clupei</taxon>
        <taxon>Clupeiformes</taxon>
        <taxon>Clupeoidei</taxon>
        <taxon>Clupeidae</taxon>
        <taxon>Alosa</taxon>
    </lineage>
</organism>